<dbReference type="Gene3D" id="3.30.565.10">
    <property type="entry name" value="Histidine kinase-like ATPase, C-terminal domain"/>
    <property type="match status" value="1"/>
</dbReference>
<keyword evidence="2" id="KW-0418">Kinase</keyword>
<organism evidence="2 3">
    <name type="scientific">Candidatus Methanoperedens nitratireducens</name>
    <dbReference type="NCBI Taxonomy" id="1392998"/>
    <lineage>
        <taxon>Archaea</taxon>
        <taxon>Methanobacteriati</taxon>
        <taxon>Methanobacteriota</taxon>
        <taxon>Stenosarchaea group</taxon>
        <taxon>Methanomicrobia</taxon>
        <taxon>Methanosarcinales</taxon>
        <taxon>ANME-2 cluster</taxon>
        <taxon>Candidatus Methanoperedentaceae</taxon>
        <taxon>Candidatus Methanoperedens</taxon>
    </lineage>
</organism>
<reference evidence="2 3" key="1">
    <citation type="journal article" date="2013" name="Nature">
        <title>Anaerobic oxidation of methane coupled to nitrate reduction in a novel archaeal lineage.</title>
        <authorList>
            <person name="Haroon M.F."/>
            <person name="Hu S."/>
            <person name="Shi Y."/>
            <person name="Imelfort M."/>
            <person name="Keller J."/>
            <person name="Hugenholtz P."/>
            <person name="Yuan Z."/>
            <person name="Tyson G.W."/>
        </authorList>
    </citation>
    <scope>NUCLEOTIDE SEQUENCE [LARGE SCALE GENOMIC DNA]</scope>
    <source>
        <strain evidence="2 3">ANME-2d</strain>
    </source>
</reference>
<accession>A0A062VBS5</accession>
<keyword evidence="3" id="KW-1185">Reference proteome</keyword>
<dbReference type="Pfam" id="PF13581">
    <property type="entry name" value="HATPase_c_2"/>
    <property type="match status" value="1"/>
</dbReference>
<dbReference type="Proteomes" id="UP000027153">
    <property type="component" value="Unassembled WGS sequence"/>
</dbReference>
<dbReference type="PATRIC" id="fig|1392998.3.peg.586"/>
<comment type="caution">
    <text evidence="2">The sequence shown here is derived from an EMBL/GenBank/DDBJ whole genome shotgun (WGS) entry which is preliminary data.</text>
</comment>
<name>A0A062VBS5_9EURY</name>
<dbReference type="EMBL" id="JMIY01000001">
    <property type="protein sequence ID" value="KCZ73159.1"/>
    <property type="molecule type" value="Genomic_DNA"/>
</dbReference>
<dbReference type="InterPro" id="IPR003594">
    <property type="entry name" value="HATPase_dom"/>
</dbReference>
<dbReference type="SMART" id="SM00387">
    <property type="entry name" value="HATPase_c"/>
    <property type="match status" value="1"/>
</dbReference>
<dbReference type="CDD" id="cd16934">
    <property type="entry name" value="HATPase_RsbT-like"/>
    <property type="match status" value="1"/>
</dbReference>
<evidence type="ECO:0000313" key="2">
    <source>
        <dbReference type="EMBL" id="KCZ73159.1"/>
    </source>
</evidence>
<sequence length="134" mass="14476">MRPMSEDTLSIRDDNDIISVRRFGRNIAARLGFGVVDQCRITTAISELARNTVVHGGGGIVTIRTVENDKKGIEIICRDEGPGIENLELALQGGYSTVGGFGIGLLGTKRLMDEFQITSGAGKGTTVIIRKWLK</sequence>
<dbReference type="InterPro" id="IPR036890">
    <property type="entry name" value="HATPase_C_sf"/>
</dbReference>
<dbReference type="SUPFAM" id="SSF55874">
    <property type="entry name" value="ATPase domain of HSP90 chaperone/DNA topoisomerase II/histidine kinase"/>
    <property type="match status" value="1"/>
</dbReference>
<protein>
    <submittedName>
        <fullName evidence="2">Anti-sigma regulatory factor (Ser/Thr protein kinase)</fullName>
    </submittedName>
</protein>
<evidence type="ECO:0000313" key="3">
    <source>
        <dbReference type="Proteomes" id="UP000027153"/>
    </source>
</evidence>
<evidence type="ECO:0000259" key="1">
    <source>
        <dbReference type="SMART" id="SM00387"/>
    </source>
</evidence>
<keyword evidence="2" id="KW-0808">Transferase</keyword>
<proteinExistence type="predicted"/>
<dbReference type="AlphaFoldDB" id="A0A062VBS5"/>
<dbReference type="GO" id="GO:0016301">
    <property type="term" value="F:kinase activity"/>
    <property type="evidence" value="ECO:0007669"/>
    <property type="project" value="UniProtKB-KW"/>
</dbReference>
<gene>
    <name evidence="2" type="ORF">ANME2D_00218</name>
</gene>
<feature type="domain" description="Histidine kinase/HSP90-like ATPase" evidence="1">
    <location>
        <begin position="36"/>
        <end position="134"/>
    </location>
</feature>